<evidence type="ECO:0000313" key="3">
    <source>
        <dbReference type="Proteomes" id="UP000031982"/>
    </source>
</evidence>
<dbReference type="PANTHER" id="PTHR43415:SF5">
    <property type="entry name" value="ACETYLTRANSFERASE"/>
    <property type="match status" value="1"/>
</dbReference>
<name>A0ABR5AZ34_BACBA</name>
<proteinExistence type="predicted"/>
<dbReference type="Gene3D" id="3.40.630.30">
    <property type="match status" value="1"/>
</dbReference>
<dbReference type="PROSITE" id="PS51186">
    <property type="entry name" value="GNAT"/>
    <property type="match status" value="1"/>
</dbReference>
<dbReference type="CDD" id="cd04301">
    <property type="entry name" value="NAT_SF"/>
    <property type="match status" value="1"/>
</dbReference>
<comment type="caution">
    <text evidence="2">The sequence shown here is derived from an EMBL/GenBank/DDBJ whole genome shotgun (WGS) entry which is preliminary data.</text>
</comment>
<reference evidence="2 3" key="1">
    <citation type="submission" date="2015-01" db="EMBL/GenBank/DDBJ databases">
        <title>Genome Assembly of Bacillus badius MTCC 1458.</title>
        <authorList>
            <person name="Verma A."/>
            <person name="Khatri I."/>
            <person name="Mual P."/>
            <person name="Subramanian S."/>
            <person name="Krishnamurthi S."/>
        </authorList>
    </citation>
    <scope>NUCLEOTIDE SEQUENCE [LARGE SCALE GENOMIC DNA]</scope>
    <source>
        <strain evidence="2 3">MTCC 1458</strain>
    </source>
</reference>
<dbReference type="SUPFAM" id="SSF55729">
    <property type="entry name" value="Acyl-CoA N-acyltransferases (Nat)"/>
    <property type="match status" value="1"/>
</dbReference>
<dbReference type="EMBL" id="JXLP01000002">
    <property type="protein sequence ID" value="KIL79997.1"/>
    <property type="molecule type" value="Genomic_DNA"/>
</dbReference>
<keyword evidence="3" id="KW-1185">Reference proteome</keyword>
<evidence type="ECO:0000313" key="2">
    <source>
        <dbReference type="EMBL" id="KIL79997.1"/>
    </source>
</evidence>
<dbReference type="InterPro" id="IPR000182">
    <property type="entry name" value="GNAT_dom"/>
</dbReference>
<dbReference type="RefSeq" id="WP_052477257.1">
    <property type="nucleotide sequence ID" value="NZ_JARTHD010000004.1"/>
</dbReference>
<evidence type="ECO:0000259" key="1">
    <source>
        <dbReference type="PROSITE" id="PS51186"/>
    </source>
</evidence>
<dbReference type="Proteomes" id="UP000031982">
    <property type="component" value="Unassembled WGS sequence"/>
</dbReference>
<dbReference type="Pfam" id="PF13302">
    <property type="entry name" value="Acetyltransf_3"/>
    <property type="match status" value="1"/>
</dbReference>
<gene>
    <name evidence="2" type="ORF">SD77_2451</name>
</gene>
<organism evidence="2 3">
    <name type="scientific">Bacillus badius</name>
    <dbReference type="NCBI Taxonomy" id="1455"/>
    <lineage>
        <taxon>Bacteria</taxon>
        <taxon>Bacillati</taxon>
        <taxon>Bacillota</taxon>
        <taxon>Bacilli</taxon>
        <taxon>Bacillales</taxon>
        <taxon>Bacillaceae</taxon>
        <taxon>Pseudobacillus</taxon>
    </lineage>
</organism>
<dbReference type="PANTHER" id="PTHR43415">
    <property type="entry name" value="SPERMIDINE N(1)-ACETYLTRANSFERASE"/>
    <property type="match status" value="1"/>
</dbReference>
<accession>A0ABR5AZ34</accession>
<feature type="domain" description="N-acetyltransferase" evidence="1">
    <location>
        <begin position="10"/>
        <end position="168"/>
    </location>
</feature>
<protein>
    <submittedName>
        <fullName evidence="2">Acetyltransferase</fullName>
    </submittedName>
</protein>
<dbReference type="InterPro" id="IPR016181">
    <property type="entry name" value="Acyl_CoA_acyltransferase"/>
</dbReference>
<sequence>MIQLLPFAREDIKELMKEIDSKPLMIQWSGRAYSYPLTEEQVKNYMDKEYGKGSYIYKAVDSSTNETVGHIALREIDEQHELGRISYVLVYKRHRGKGIVKQIMEQILHFAFSELQLNRVSLGVFTFNKPAIACYEGFGFQTEGVHRQVCKLSDHEYWDTIEMALLKKEWAERTVPVQEKVIAKEGSLAETLKTKE</sequence>